<reference evidence="2" key="1">
    <citation type="journal article" date="2021" name="PeerJ">
        <title>Extensive microbial diversity within the chicken gut microbiome revealed by metagenomics and culture.</title>
        <authorList>
            <person name="Gilroy R."/>
            <person name="Ravi A."/>
            <person name="Getino M."/>
            <person name="Pursley I."/>
            <person name="Horton D.L."/>
            <person name="Alikhan N.F."/>
            <person name="Baker D."/>
            <person name="Gharbi K."/>
            <person name="Hall N."/>
            <person name="Watson M."/>
            <person name="Adriaenssens E.M."/>
            <person name="Foster-Nyarko E."/>
            <person name="Jarju S."/>
            <person name="Secka A."/>
            <person name="Antonio M."/>
            <person name="Oren A."/>
            <person name="Chaudhuri R.R."/>
            <person name="La Ragione R."/>
            <person name="Hildebrand F."/>
            <person name="Pallen M.J."/>
        </authorList>
    </citation>
    <scope>NUCLEOTIDE SEQUENCE</scope>
    <source>
        <strain evidence="2">ChiW4-1371</strain>
    </source>
</reference>
<dbReference type="AlphaFoldDB" id="A0A9D2GTJ1"/>
<evidence type="ECO:0000313" key="2">
    <source>
        <dbReference type="EMBL" id="HIZ88450.1"/>
    </source>
</evidence>
<gene>
    <name evidence="2" type="ORF">H9804_00765</name>
</gene>
<evidence type="ECO:0000313" key="3">
    <source>
        <dbReference type="Proteomes" id="UP000824176"/>
    </source>
</evidence>
<organism evidence="2 3">
    <name type="scientific">Candidatus Mucispirillum faecigallinarum</name>
    <dbReference type="NCBI Taxonomy" id="2838699"/>
    <lineage>
        <taxon>Bacteria</taxon>
        <taxon>Pseudomonadati</taxon>
        <taxon>Deferribacterota</taxon>
        <taxon>Deferribacteres</taxon>
        <taxon>Deferribacterales</taxon>
        <taxon>Mucispirillaceae</taxon>
        <taxon>Mucispirillum</taxon>
    </lineage>
</organism>
<name>A0A9D2GTJ1_9BACT</name>
<proteinExistence type="predicted"/>
<feature type="coiled-coil region" evidence="1">
    <location>
        <begin position="78"/>
        <end position="165"/>
    </location>
</feature>
<dbReference type="EMBL" id="DXAQ01000013">
    <property type="protein sequence ID" value="HIZ88450.1"/>
    <property type="molecule type" value="Genomic_DNA"/>
</dbReference>
<evidence type="ECO:0000256" key="1">
    <source>
        <dbReference type="SAM" id="Coils"/>
    </source>
</evidence>
<keyword evidence="1" id="KW-0175">Coiled coil</keyword>
<accession>A0A9D2GTJ1</accession>
<dbReference type="Proteomes" id="UP000824176">
    <property type="component" value="Unassembled WGS sequence"/>
</dbReference>
<sequence length="240" mass="27447">MKIYSWNTQKISINDNGQIKTIAPFFLVSDDKASLFENNNFTEIGSFFNVDEIKQISSDITAVSENINNTINEKTANLLLLQEKVENTFNKIENMIKELDELKSIKDSFLEINKNAEENYNNIKQETAKYIEQLSEFQNNTDEKIKTAETAFNKAKVDISDLMEQAENKVAAKYMAVRLNMENIYNKYINAAANHTDKCRQYAEISKKWASNPVNSPVENGEYSARHYAALAKNKEIVNG</sequence>
<protein>
    <submittedName>
        <fullName evidence="2">Uncharacterized protein</fullName>
    </submittedName>
</protein>
<comment type="caution">
    <text evidence="2">The sequence shown here is derived from an EMBL/GenBank/DDBJ whole genome shotgun (WGS) entry which is preliminary data.</text>
</comment>
<reference evidence="2" key="2">
    <citation type="submission" date="2021-04" db="EMBL/GenBank/DDBJ databases">
        <authorList>
            <person name="Gilroy R."/>
        </authorList>
    </citation>
    <scope>NUCLEOTIDE SEQUENCE</scope>
    <source>
        <strain evidence="2">ChiW4-1371</strain>
    </source>
</reference>